<dbReference type="EMBL" id="CT868032">
    <property type="protein sequence ID" value="CAK64582.1"/>
    <property type="molecule type" value="Genomic_DNA"/>
</dbReference>
<reference evidence="1 2" key="1">
    <citation type="journal article" date="2006" name="Nature">
        <title>Global trends of whole-genome duplications revealed by the ciliate Paramecium tetraurelia.</title>
        <authorList>
            <consortium name="Genoscope"/>
            <person name="Aury J.-M."/>
            <person name="Jaillon O."/>
            <person name="Duret L."/>
            <person name="Noel B."/>
            <person name="Jubin C."/>
            <person name="Porcel B.M."/>
            <person name="Segurens B."/>
            <person name="Daubin V."/>
            <person name="Anthouard V."/>
            <person name="Aiach N."/>
            <person name="Arnaiz O."/>
            <person name="Billaut A."/>
            <person name="Beisson J."/>
            <person name="Blanc I."/>
            <person name="Bouhouche K."/>
            <person name="Camara F."/>
            <person name="Duharcourt S."/>
            <person name="Guigo R."/>
            <person name="Gogendeau D."/>
            <person name="Katinka M."/>
            <person name="Keller A.-M."/>
            <person name="Kissmehl R."/>
            <person name="Klotz C."/>
            <person name="Koll F."/>
            <person name="Le Moue A."/>
            <person name="Lepere C."/>
            <person name="Malinsky S."/>
            <person name="Nowacki M."/>
            <person name="Nowak J.K."/>
            <person name="Plattner H."/>
            <person name="Poulain J."/>
            <person name="Ruiz F."/>
            <person name="Serrano V."/>
            <person name="Zagulski M."/>
            <person name="Dessen P."/>
            <person name="Betermier M."/>
            <person name="Weissenbach J."/>
            <person name="Scarpelli C."/>
            <person name="Schachter V."/>
            <person name="Sperling L."/>
            <person name="Meyer E."/>
            <person name="Cohen J."/>
            <person name="Wincker P."/>
        </authorList>
    </citation>
    <scope>NUCLEOTIDE SEQUENCE [LARGE SCALE GENOMIC DNA]</scope>
    <source>
        <strain evidence="1 2">Stock d4-2</strain>
    </source>
</reference>
<evidence type="ECO:0000313" key="2">
    <source>
        <dbReference type="Proteomes" id="UP000000600"/>
    </source>
</evidence>
<proteinExistence type="predicted"/>
<dbReference type="KEGG" id="ptm:GSPATT00034058001"/>
<dbReference type="Proteomes" id="UP000000600">
    <property type="component" value="Unassembled WGS sequence"/>
</dbReference>
<gene>
    <name evidence="1" type="ORF">GSPATT00034058001</name>
</gene>
<dbReference type="AlphaFoldDB" id="A0C1B5"/>
<protein>
    <submittedName>
        <fullName evidence="1">Uncharacterized protein</fullName>
    </submittedName>
</protein>
<dbReference type="InParanoid" id="A0C1B5"/>
<dbReference type="HOGENOM" id="CLU_2215053_0_0_1"/>
<dbReference type="GeneID" id="5017764"/>
<keyword evidence="2" id="KW-1185">Reference proteome</keyword>
<organism evidence="1 2">
    <name type="scientific">Paramecium tetraurelia</name>
    <dbReference type="NCBI Taxonomy" id="5888"/>
    <lineage>
        <taxon>Eukaryota</taxon>
        <taxon>Sar</taxon>
        <taxon>Alveolata</taxon>
        <taxon>Ciliophora</taxon>
        <taxon>Intramacronucleata</taxon>
        <taxon>Oligohymenophorea</taxon>
        <taxon>Peniculida</taxon>
        <taxon>Parameciidae</taxon>
        <taxon>Paramecium</taxon>
    </lineage>
</organism>
<evidence type="ECO:0000313" key="1">
    <source>
        <dbReference type="EMBL" id="CAK64582.1"/>
    </source>
</evidence>
<sequence>MLLLTLALRIIKLNISMKNYQYMLSLIRITSQLNSIQKFLSLIKLSRLQNGTMVLSITKLESKIVVAFEQKKNDKFQILNLVGPKQAAIILIFILDRLRHGGLFQFT</sequence>
<name>A0C1B5_PARTE</name>
<dbReference type="RefSeq" id="XP_001431980.1">
    <property type="nucleotide sequence ID" value="XM_001431943.1"/>
</dbReference>
<accession>A0C1B5</accession>